<proteinExistence type="predicted"/>
<feature type="transmembrane region" description="Helical" evidence="1">
    <location>
        <begin position="75"/>
        <end position="96"/>
    </location>
</feature>
<keyword evidence="3" id="KW-1185">Reference proteome</keyword>
<protein>
    <submittedName>
        <fullName evidence="2">Uncharacterized protein</fullName>
    </submittedName>
</protein>
<accession>A0ABU7AC84</accession>
<dbReference type="Proteomes" id="UP001345963">
    <property type="component" value="Unassembled WGS sequence"/>
</dbReference>
<keyword evidence="1" id="KW-1133">Transmembrane helix</keyword>
<gene>
    <name evidence="2" type="ORF">ATANTOWER_025563</name>
</gene>
<dbReference type="EMBL" id="JAHUTI010010429">
    <property type="protein sequence ID" value="MED6235411.1"/>
    <property type="molecule type" value="Genomic_DNA"/>
</dbReference>
<organism evidence="2 3">
    <name type="scientific">Ataeniobius toweri</name>
    <dbReference type="NCBI Taxonomy" id="208326"/>
    <lineage>
        <taxon>Eukaryota</taxon>
        <taxon>Metazoa</taxon>
        <taxon>Chordata</taxon>
        <taxon>Craniata</taxon>
        <taxon>Vertebrata</taxon>
        <taxon>Euteleostomi</taxon>
        <taxon>Actinopterygii</taxon>
        <taxon>Neopterygii</taxon>
        <taxon>Teleostei</taxon>
        <taxon>Neoteleostei</taxon>
        <taxon>Acanthomorphata</taxon>
        <taxon>Ovalentaria</taxon>
        <taxon>Atherinomorphae</taxon>
        <taxon>Cyprinodontiformes</taxon>
        <taxon>Goodeidae</taxon>
        <taxon>Ataeniobius</taxon>
    </lineage>
</organism>
<evidence type="ECO:0000313" key="3">
    <source>
        <dbReference type="Proteomes" id="UP001345963"/>
    </source>
</evidence>
<name>A0ABU7AC84_9TELE</name>
<keyword evidence="1" id="KW-0812">Transmembrane</keyword>
<comment type="caution">
    <text evidence="2">The sequence shown here is derived from an EMBL/GenBank/DDBJ whole genome shotgun (WGS) entry which is preliminary data.</text>
</comment>
<sequence length="102" mass="11817">MVLFWLQLQSKHRKTALVMILYLLYFPLSCLYVSFFNLLVFLSLQLFSVSFPKSFMLCFLVSALPVCLNQTSQLTIIVTAARVFYLPLSSWVYSFLNNESKA</sequence>
<keyword evidence="1" id="KW-0472">Membrane</keyword>
<feature type="transmembrane region" description="Helical" evidence="1">
    <location>
        <begin position="20"/>
        <end position="44"/>
    </location>
</feature>
<reference evidence="2 3" key="1">
    <citation type="submission" date="2021-07" db="EMBL/GenBank/DDBJ databases">
        <authorList>
            <person name="Palmer J.M."/>
        </authorList>
    </citation>
    <scope>NUCLEOTIDE SEQUENCE [LARGE SCALE GENOMIC DNA]</scope>
    <source>
        <strain evidence="2 3">AT_MEX2019</strain>
        <tissue evidence="2">Muscle</tissue>
    </source>
</reference>
<evidence type="ECO:0000256" key="1">
    <source>
        <dbReference type="SAM" id="Phobius"/>
    </source>
</evidence>
<evidence type="ECO:0000313" key="2">
    <source>
        <dbReference type="EMBL" id="MED6235411.1"/>
    </source>
</evidence>